<dbReference type="AlphaFoldDB" id="A0A1I1V5P7"/>
<keyword evidence="6 7" id="KW-0804">Transcription</keyword>
<evidence type="ECO:0000256" key="2">
    <source>
        <dbReference type="ARBA" id="ARBA00022741"/>
    </source>
</evidence>
<proteinExistence type="inferred from homology"/>
<evidence type="ECO:0000256" key="8">
    <source>
        <dbReference type="SAM" id="MobiDB-lite"/>
    </source>
</evidence>
<evidence type="ECO:0000256" key="6">
    <source>
        <dbReference type="ARBA" id="ARBA00023163"/>
    </source>
</evidence>
<dbReference type="GO" id="GO:0005524">
    <property type="term" value="F:ATP binding"/>
    <property type="evidence" value="ECO:0007669"/>
    <property type="project" value="UniProtKB-UniRule"/>
</dbReference>
<evidence type="ECO:0000313" key="10">
    <source>
        <dbReference type="EMBL" id="SFD78336.1"/>
    </source>
</evidence>
<dbReference type="InterPro" id="IPR005144">
    <property type="entry name" value="ATP-cone_dom"/>
</dbReference>
<feature type="region of interest" description="Disordered" evidence="8">
    <location>
        <begin position="163"/>
        <end position="189"/>
    </location>
</feature>
<dbReference type="NCBIfam" id="TIGR00244">
    <property type="entry name" value="transcriptional regulator NrdR"/>
    <property type="match status" value="1"/>
</dbReference>
<comment type="similarity">
    <text evidence="7">Belongs to the NrdR family.</text>
</comment>
<keyword evidence="3 7" id="KW-0067">ATP-binding</keyword>
<dbReference type="STRING" id="1225127.SAMN05661030_4220"/>
<sequence length="189" mass="20158">MRCPFCHNPDSRVVDSRETDEGATTRRRRSCPGCGRRFTTVEEAVLAVVKRSGVTEPFNRSKVIAGVRRACQGRPVDEDQLAVLAAQVEDAVRCTGSAEVPSHEVGLAILRPLRDLDEVAYLRFASVYRSFSSAADFEKEIAELRAKKASVAEIAAADLPPPVIPRAGGSVQADAPASDAPPGATDPTG</sequence>
<comment type="function">
    <text evidence="7">Negatively regulates transcription of bacterial ribonucleotide reductase nrd genes and operons by binding to NrdR-boxes.</text>
</comment>
<name>A0A1I1V5P7_9ACTN</name>
<dbReference type="HAMAP" id="MF_00440">
    <property type="entry name" value="NrdR"/>
    <property type="match status" value="1"/>
</dbReference>
<evidence type="ECO:0000256" key="3">
    <source>
        <dbReference type="ARBA" id="ARBA00022840"/>
    </source>
</evidence>
<dbReference type="RefSeq" id="WP_091564258.1">
    <property type="nucleotide sequence ID" value="NZ_BNAC01000007.1"/>
</dbReference>
<feature type="domain" description="ATP-cone" evidence="9">
    <location>
        <begin position="46"/>
        <end position="136"/>
    </location>
</feature>
<evidence type="ECO:0000256" key="1">
    <source>
        <dbReference type="ARBA" id="ARBA00022491"/>
    </source>
</evidence>
<organism evidence="10 11">
    <name type="scientific">Klenkia taihuensis</name>
    <dbReference type="NCBI Taxonomy" id="1225127"/>
    <lineage>
        <taxon>Bacteria</taxon>
        <taxon>Bacillati</taxon>
        <taxon>Actinomycetota</taxon>
        <taxon>Actinomycetes</taxon>
        <taxon>Geodermatophilales</taxon>
        <taxon>Geodermatophilaceae</taxon>
        <taxon>Klenkia</taxon>
    </lineage>
</organism>
<dbReference type="Pfam" id="PF03477">
    <property type="entry name" value="ATP-cone"/>
    <property type="match status" value="1"/>
</dbReference>
<keyword evidence="5 7" id="KW-0238">DNA-binding</keyword>
<keyword evidence="11" id="KW-1185">Reference proteome</keyword>
<comment type="cofactor">
    <cofactor evidence="7">
        <name>Zn(2+)</name>
        <dbReference type="ChEBI" id="CHEBI:29105"/>
    </cofactor>
    <text evidence="7">Binds 1 zinc ion.</text>
</comment>
<reference evidence="11" key="1">
    <citation type="submission" date="2016-10" db="EMBL/GenBank/DDBJ databases">
        <authorList>
            <person name="Varghese N."/>
            <person name="Submissions S."/>
        </authorList>
    </citation>
    <scope>NUCLEOTIDE SEQUENCE [LARGE SCALE GENOMIC DNA]</scope>
    <source>
        <strain evidence="11">DSM 45962</strain>
    </source>
</reference>
<gene>
    <name evidence="7" type="primary">nrdR</name>
    <name evidence="10" type="ORF">SAMN05661030_4220</name>
</gene>
<feature type="compositionally biased region" description="Low complexity" evidence="8">
    <location>
        <begin position="173"/>
        <end position="189"/>
    </location>
</feature>
<keyword evidence="7" id="KW-0863">Zinc-finger</keyword>
<evidence type="ECO:0000256" key="5">
    <source>
        <dbReference type="ARBA" id="ARBA00023125"/>
    </source>
</evidence>
<feature type="zinc finger region" evidence="7">
    <location>
        <begin position="3"/>
        <end position="34"/>
    </location>
</feature>
<keyword evidence="1 7" id="KW-0678">Repressor</keyword>
<keyword evidence="4 7" id="KW-0805">Transcription regulation</keyword>
<dbReference type="GO" id="GO:0045892">
    <property type="term" value="P:negative regulation of DNA-templated transcription"/>
    <property type="evidence" value="ECO:0007669"/>
    <property type="project" value="UniProtKB-UniRule"/>
</dbReference>
<keyword evidence="7" id="KW-0862">Zinc</keyword>
<dbReference type="PROSITE" id="PS51161">
    <property type="entry name" value="ATP_CONE"/>
    <property type="match status" value="1"/>
</dbReference>
<dbReference type="InterPro" id="IPR055173">
    <property type="entry name" value="NrdR-like_N"/>
</dbReference>
<accession>A0A1I1V5P7</accession>
<protein>
    <recommendedName>
        <fullName evidence="7">Transcriptional repressor NrdR</fullName>
    </recommendedName>
</protein>
<dbReference type="Pfam" id="PF22811">
    <property type="entry name" value="Zn_ribbon_NrdR"/>
    <property type="match status" value="1"/>
</dbReference>
<evidence type="ECO:0000256" key="4">
    <source>
        <dbReference type="ARBA" id="ARBA00023015"/>
    </source>
</evidence>
<dbReference type="GO" id="GO:0003677">
    <property type="term" value="F:DNA binding"/>
    <property type="evidence" value="ECO:0007669"/>
    <property type="project" value="UniProtKB-KW"/>
</dbReference>
<keyword evidence="7" id="KW-0479">Metal-binding</keyword>
<dbReference type="OrthoDB" id="9807461at2"/>
<keyword evidence="2 7" id="KW-0547">Nucleotide-binding</keyword>
<evidence type="ECO:0000256" key="7">
    <source>
        <dbReference type="HAMAP-Rule" id="MF_00440"/>
    </source>
</evidence>
<dbReference type="GO" id="GO:0008270">
    <property type="term" value="F:zinc ion binding"/>
    <property type="evidence" value="ECO:0007669"/>
    <property type="project" value="UniProtKB-UniRule"/>
</dbReference>
<dbReference type="PANTHER" id="PTHR30455">
    <property type="entry name" value="TRANSCRIPTIONAL REPRESSOR NRDR"/>
    <property type="match status" value="1"/>
</dbReference>
<evidence type="ECO:0000313" key="11">
    <source>
        <dbReference type="Proteomes" id="UP000199022"/>
    </source>
</evidence>
<dbReference type="InterPro" id="IPR003796">
    <property type="entry name" value="RNR_NrdR-like"/>
</dbReference>
<dbReference type="PANTHER" id="PTHR30455:SF2">
    <property type="entry name" value="TRANSCRIPTIONAL REPRESSOR NRDR"/>
    <property type="match status" value="1"/>
</dbReference>
<dbReference type="EMBL" id="FOMD01000007">
    <property type="protein sequence ID" value="SFD78336.1"/>
    <property type="molecule type" value="Genomic_DNA"/>
</dbReference>
<dbReference type="Proteomes" id="UP000199022">
    <property type="component" value="Unassembled WGS sequence"/>
</dbReference>
<evidence type="ECO:0000259" key="9">
    <source>
        <dbReference type="PROSITE" id="PS51161"/>
    </source>
</evidence>